<comment type="similarity">
    <text evidence="1 16">Belongs to the ITPK1 family.</text>
</comment>
<evidence type="ECO:0000256" key="6">
    <source>
        <dbReference type="ARBA" id="ARBA00022777"/>
    </source>
</evidence>
<keyword evidence="5 16" id="KW-0547">Nucleotide-binding</keyword>
<dbReference type="GO" id="GO:0032957">
    <property type="term" value="P:inositol trisphosphate metabolic process"/>
    <property type="evidence" value="ECO:0007669"/>
    <property type="project" value="InterPro"/>
</dbReference>
<evidence type="ECO:0000256" key="12">
    <source>
        <dbReference type="ARBA" id="ARBA00033645"/>
    </source>
</evidence>
<comment type="catalytic activity">
    <reaction evidence="11">
        <text>1D-myo-inositol 3,4,6-trisphosphate + ATP = 1D-myo-inositol 1,3,4,6-tetrakisphosphate + ADP + H(+)</text>
        <dbReference type="Rhea" id="RHEA:70287"/>
        <dbReference type="ChEBI" id="CHEBI:15378"/>
        <dbReference type="ChEBI" id="CHEBI:30616"/>
        <dbReference type="ChEBI" id="CHEBI:57660"/>
        <dbReference type="ChEBI" id="CHEBI:189099"/>
        <dbReference type="ChEBI" id="CHEBI:456216"/>
    </reaction>
    <physiologicalReaction direction="left-to-right" evidence="11">
        <dbReference type="Rhea" id="RHEA:70288"/>
    </physiologicalReaction>
    <physiologicalReaction direction="right-to-left" evidence="11">
        <dbReference type="Rhea" id="RHEA:70289"/>
    </physiologicalReaction>
</comment>
<dbReference type="InterPro" id="IPR040464">
    <property type="entry name" value="InsP(3)kin_ATP-grasp"/>
</dbReference>
<feature type="binding site" evidence="18">
    <location>
        <position position="296"/>
    </location>
    <ligand>
        <name>Mg(2+)</name>
        <dbReference type="ChEBI" id="CHEBI:18420"/>
        <label>2</label>
    </ligand>
</feature>
<feature type="binding site" evidence="17">
    <location>
        <position position="197"/>
    </location>
    <ligand>
        <name>1D-myo-inositol 1,3,4-trisphosphate</name>
        <dbReference type="ChEBI" id="CHEBI:58414"/>
    </ligand>
</feature>
<dbReference type="GeneID" id="106171083"/>
<organism evidence="20 21">
    <name type="scientific">Lingula anatina</name>
    <name type="common">Brachiopod</name>
    <name type="synonym">Lingula unguis</name>
    <dbReference type="NCBI Taxonomy" id="7574"/>
    <lineage>
        <taxon>Eukaryota</taxon>
        <taxon>Metazoa</taxon>
        <taxon>Spiralia</taxon>
        <taxon>Lophotrochozoa</taxon>
        <taxon>Brachiopoda</taxon>
        <taxon>Linguliformea</taxon>
        <taxon>Lingulata</taxon>
        <taxon>Lingulida</taxon>
        <taxon>Linguloidea</taxon>
        <taxon>Lingulidae</taxon>
        <taxon>Lingula</taxon>
    </lineage>
</organism>
<dbReference type="PANTHER" id="PTHR14217">
    <property type="entry name" value="INOSITOL-TETRAKISPHOSPHATE 1-KINASE"/>
    <property type="match status" value="1"/>
</dbReference>
<dbReference type="InParanoid" id="A0A1S3J8N1"/>
<dbReference type="OrthoDB" id="25308at2759"/>
<feature type="binding site" evidence="18">
    <location>
        <position position="298"/>
    </location>
    <ligand>
        <name>Mg(2+)</name>
        <dbReference type="ChEBI" id="CHEBI:18420"/>
        <label>2</label>
    </ligand>
</feature>
<dbReference type="InterPro" id="IPR041429">
    <property type="entry name" value="ITPK1_N"/>
</dbReference>
<evidence type="ECO:0000256" key="10">
    <source>
        <dbReference type="ARBA" id="ARBA00033609"/>
    </source>
</evidence>
<keyword evidence="6 16" id="KW-0418">Kinase</keyword>
<evidence type="ECO:0000256" key="13">
    <source>
        <dbReference type="ARBA" id="ARBA00033674"/>
    </source>
</evidence>
<dbReference type="PIRSF" id="PIRSF038186">
    <property type="entry name" value="ITPK"/>
    <property type="match status" value="1"/>
</dbReference>
<evidence type="ECO:0000256" key="16">
    <source>
        <dbReference type="PIRNR" id="PIRNR038186"/>
    </source>
</evidence>
<evidence type="ECO:0000256" key="2">
    <source>
        <dbReference type="ARBA" id="ARBA00014968"/>
    </source>
</evidence>
<dbReference type="Pfam" id="PF05770">
    <property type="entry name" value="Ins134_P3_kin"/>
    <property type="match status" value="1"/>
</dbReference>
<comment type="catalytic activity">
    <reaction evidence="13">
        <text>1D-myo-inositol 1,3,4-trisphosphate + ATP = 1D-myo-inositol 1,3,4,6-tetrakisphosphate + ADP + H(+)</text>
        <dbReference type="Rhea" id="RHEA:20940"/>
        <dbReference type="ChEBI" id="CHEBI:15378"/>
        <dbReference type="ChEBI" id="CHEBI:30616"/>
        <dbReference type="ChEBI" id="CHEBI:57660"/>
        <dbReference type="ChEBI" id="CHEBI:58414"/>
        <dbReference type="ChEBI" id="CHEBI:456216"/>
        <dbReference type="EC" id="2.7.1.159"/>
    </reaction>
    <physiologicalReaction direction="left-to-right" evidence="13">
        <dbReference type="Rhea" id="RHEA:20941"/>
    </physiologicalReaction>
    <physiologicalReaction direction="right-to-left" evidence="13">
        <dbReference type="Rhea" id="RHEA:20942"/>
    </physiologicalReaction>
</comment>
<dbReference type="STRING" id="7574.A0A1S3J8N1"/>
<feature type="binding site" evidence="17">
    <location>
        <position position="212"/>
    </location>
    <ligand>
        <name>ATP</name>
        <dbReference type="ChEBI" id="CHEBI:30616"/>
    </ligand>
</feature>
<evidence type="ECO:0000256" key="4">
    <source>
        <dbReference type="ARBA" id="ARBA00022723"/>
    </source>
</evidence>
<dbReference type="KEGG" id="lak:106171083"/>
<dbReference type="GO" id="GO:0052835">
    <property type="term" value="F:inositol-3,4,6-trisphosphate 1-kinase activity"/>
    <property type="evidence" value="ECO:0007669"/>
    <property type="project" value="RHEA"/>
</dbReference>
<keyword evidence="3 16" id="KW-0808">Transferase</keyword>
<comment type="cofactor">
    <cofactor evidence="16 18">
        <name>Mg(2+)</name>
        <dbReference type="ChEBI" id="CHEBI:18420"/>
    </cofactor>
    <text evidence="16 18">Binds 2 magnesium ions per subunit.</text>
</comment>
<dbReference type="GO" id="GO:0052726">
    <property type="term" value="F:inositol-1,3,4-trisphosphate 5-kinase activity"/>
    <property type="evidence" value="ECO:0007669"/>
    <property type="project" value="InterPro"/>
</dbReference>
<feature type="binding site" evidence="17">
    <location>
        <position position="165"/>
    </location>
    <ligand>
        <name>1D-myo-inositol 1,3,4-trisphosphate</name>
        <dbReference type="ChEBI" id="CHEBI:58414"/>
    </ligand>
</feature>
<evidence type="ECO:0000256" key="14">
    <source>
        <dbReference type="ARBA" id="ARBA00047728"/>
    </source>
</evidence>
<reference evidence="21" key="1">
    <citation type="submission" date="2025-08" db="UniProtKB">
        <authorList>
            <consortium name="RefSeq"/>
        </authorList>
    </citation>
    <scope>IDENTIFICATION</scope>
    <source>
        <tissue evidence="21">Gonads</tissue>
    </source>
</reference>
<evidence type="ECO:0000256" key="15">
    <source>
        <dbReference type="ARBA" id="ARBA00049058"/>
    </source>
</evidence>
<dbReference type="GO" id="GO:0052725">
    <property type="term" value="F:inositol-1,3,4-trisphosphate 6-kinase activity"/>
    <property type="evidence" value="ECO:0007669"/>
    <property type="project" value="InterPro"/>
</dbReference>
<dbReference type="Gene3D" id="3.30.1490.220">
    <property type="match status" value="1"/>
</dbReference>
<proteinExistence type="inferred from homology"/>
<dbReference type="InterPro" id="IPR011761">
    <property type="entry name" value="ATP-grasp"/>
</dbReference>
<feature type="binding site" evidence="17">
    <location>
        <begin position="186"/>
        <end position="197"/>
    </location>
    <ligand>
        <name>ATP</name>
        <dbReference type="ChEBI" id="CHEBI:30616"/>
    </ligand>
</feature>
<dbReference type="PANTHER" id="PTHR14217:SF1">
    <property type="entry name" value="INOSITOL-TETRAKISPHOSPHATE 1-KINASE"/>
    <property type="match status" value="1"/>
</dbReference>
<feature type="binding site" evidence="17">
    <location>
        <position position="158"/>
    </location>
    <ligand>
        <name>ATP</name>
        <dbReference type="ChEBI" id="CHEBI:30616"/>
    </ligand>
</feature>
<evidence type="ECO:0000256" key="1">
    <source>
        <dbReference type="ARBA" id="ARBA00009601"/>
    </source>
</evidence>
<evidence type="ECO:0000256" key="7">
    <source>
        <dbReference type="ARBA" id="ARBA00022840"/>
    </source>
</evidence>
<evidence type="ECO:0000256" key="11">
    <source>
        <dbReference type="ARBA" id="ARBA00033624"/>
    </source>
</evidence>
<feature type="binding site" evidence="18">
    <location>
        <position position="296"/>
    </location>
    <ligand>
        <name>Mg(2+)</name>
        <dbReference type="ChEBI" id="CHEBI:18420"/>
        <label>1</label>
    </ligand>
</feature>
<comment type="catalytic activity">
    <reaction evidence="14">
        <text>1D-myo-inositol 1,3,4-trisphosphate + 1D-myo-inositol 1,3,4,5,6-pentakisphosphate = 1D-myo-inositol 3,4,5,6-tetrakisphosphate + 1D-myo-inositol 1,3,4,5-tetrakisphosphate</text>
        <dbReference type="Rhea" id="RHEA:70271"/>
        <dbReference type="ChEBI" id="CHEBI:57539"/>
        <dbReference type="ChEBI" id="CHEBI:57733"/>
        <dbReference type="ChEBI" id="CHEBI:57895"/>
        <dbReference type="ChEBI" id="CHEBI:58414"/>
    </reaction>
    <physiologicalReaction direction="left-to-right" evidence="14">
        <dbReference type="Rhea" id="RHEA:70272"/>
    </physiologicalReaction>
    <physiologicalReaction direction="right-to-left" evidence="14">
        <dbReference type="Rhea" id="RHEA:70273"/>
    </physiologicalReaction>
</comment>
<dbReference type="GO" id="GO:0047325">
    <property type="term" value="F:inositol-3,4,5,6-tetrakisphosphate 1-kinase activity"/>
    <property type="evidence" value="ECO:0007669"/>
    <property type="project" value="UniProtKB-EC"/>
</dbReference>
<dbReference type="Pfam" id="PF17927">
    <property type="entry name" value="Ins134_P3_kin_N"/>
    <property type="match status" value="1"/>
</dbReference>
<gene>
    <name evidence="21" type="primary">LOC106171083</name>
</gene>
<evidence type="ECO:0000256" key="17">
    <source>
        <dbReference type="PIRSR" id="PIRSR038186-1"/>
    </source>
</evidence>
<dbReference type="InterPro" id="IPR008656">
    <property type="entry name" value="Inositol_tetrakis-P_1-kinase"/>
</dbReference>
<feature type="binding site" evidence="17">
    <location>
        <position position="298"/>
    </location>
    <ligand>
        <name>1D-myo-inositol 1,3,4-trisphosphate</name>
        <dbReference type="ChEBI" id="CHEBI:58414"/>
    </ligand>
</feature>
<dbReference type="GO" id="GO:0005524">
    <property type="term" value="F:ATP binding"/>
    <property type="evidence" value="ECO:0007669"/>
    <property type="project" value="UniProtKB-UniRule"/>
</dbReference>
<evidence type="ECO:0000313" key="21">
    <source>
        <dbReference type="RefSeq" id="XP_023930685.1"/>
    </source>
</evidence>
<dbReference type="RefSeq" id="XP_023930685.1">
    <property type="nucleotide sequence ID" value="XM_024074917.1"/>
</dbReference>
<dbReference type="AlphaFoldDB" id="A0A1S3J8N1"/>
<sequence length="360" mass="41284">MTKIKRIGYWFSEEKYHKLKWMDFEQYCSDCHDHSEMELVRVDLSRPLHEQGPFDAIVHKLNDLVLLADQGEQESIVQLNRFQEYMKNHPNILLLDPFQNARRLLNRYEVCKLITDSEICKGDSPIFIPEWAVVTSSDPVKCKKILEESNVTYPLVCKPLLAESHEMAIIFTEEGMKDVQPPYVAQSFINHSAILYKLYVVGDELFFVQRPSLKNFTPESATETDTIFFHTFDVSKENSSVFLNKMDPEDQKNDLIQPRESHLRKITDSIRATLGMDLLGIDVIIEDDTGRYAVIDVNAFPGYKGIPEFFKVLKDFILKKVTSLDVESNKLLGLENGLHGLDGMSACCAMNYQDLQAAVS</sequence>
<feature type="binding site" evidence="17">
    <location>
        <position position="15"/>
    </location>
    <ligand>
        <name>1D-myo-inositol 1,3,4-trisphosphate</name>
        <dbReference type="ChEBI" id="CHEBI:58414"/>
    </ligand>
</feature>
<dbReference type="GO" id="GO:0005737">
    <property type="term" value="C:cytoplasm"/>
    <property type="evidence" value="ECO:0007669"/>
    <property type="project" value="TreeGrafter"/>
</dbReference>
<evidence type="ECO:0000256" key="18">
    <source>
        <dbReference type="PIRSR" id="PIRSR038186-2"/>
    </source>
</evidence>
<comment type="catalytic activity">
    <reaction evidence="10">
        <text>1D-myo-inositol 1,3,4-trisphosphate + ATP = 1D-myo-inositol 1,3,4,5-tetrakisphosphate + ADP + H(+)</text>
        <dbReference type="Rhea" id="RHEA:13253"/>
        <dbReference type="ChEBI" id="CHEBI:15378"/>
        <dbReference type="ChEBI" id="CHEBI:30616"/>
        <dbReference type="ChEBI" id="CHEBI:57895"/>
        <dbReference type="ChEBI" id="CHEBI:58414"/>
        <dbReference type="ChEBI" id="CHEBI:456216"/>
        <dbReference type="EC" id="2.7.1.159"/>
    </reaction>
    <physiologicalReaction direction="left-to-right" evidence="10">
        <dbReference type="Rhea" id="RHEA:13254"/>
    </physiologicalReaction>
    <physiologicalReaction direction="right-to-left" evidence="10">
        <dbReference type="Rhea" id="RHEA:13255"/>
    </physiologicalReaction>
</comment>
<dbReference type="PROSITE" id="PS50975">
    <property type="entry name" value="ATP_GRASP"/>
    <property type="match status" value="1"/>
</dbReference>
<evidence type="ECO:0000256" key="3">
    <source>
        <dbReference type="ARBA" id="ARBA00022679"/>
    </source>
</evidence>
<evidence type="ECO:0000313" key="20">
    <source>
        <dbReference type="Proteomes" id="UP000085678"/>
    </source>
</evidence>
<feature type="binding site" evidence="17">
    <location>
        <position position="302"/>
    </location>
    <ligand>
        <name>1D-myo-inositol 1,3,4-trisphosphate</name>
        <dbReference type="ChEBI" id="CHEBI:58414"/>
    </ligand>
</feature>
<comment type="function">
    <text evidence="16">Kinase that can phosphorylate various inositol polyphosphate such as Ins(3,4,5,6)P4 or Ins(1,3,4)P3.</text>
</comment>
<comment type="catalytic activity">
    <reaction evidence="12">
        <text>1D-myo-inositol 3,4,5,6-tetrakisphosphate + ATP = 1D-myo-inositol 1,3,4,5,6-pentakisphosphate + ADP + H(+)</text>
        <dbReference type="Rhea" id="RHEA:12452"/>
        <dbReference type="ChEBI" id="CHEBI:15378"/>
        <dbReference type="ChEBI" id="CHEBI:30616"/>
        <dbReference type="ChEBI" id="CHEBI:57539"/>
        <dbReference type="ChEBI" id="CHEBI:57733"/>
        <dbReference type="ChEBI" id="CHEBI:456216"/>
        <dbReference type="EC" id="2.7.1.134"/>
    </reaction>
    <physiologicalReaction direction="left-to-right" evidence="12">
        <dbReference type="Rhea" id="RHEA:12453"/>
    </physiologicalReaction>
    <physiologicalReaction direction="right-to-left" evidence="12">
        <dbReference type="Rhea" id="RHEA:12454"/>
    </physiologicalReaction>
</comment>
<accession>A0A1S3J8N1</accession>
<protein>
    <recommendedName>
        <fullName evidence="2 16">Inositol-tetrakisphosphate 1-kinase</fullName>
        <ecNumber evidence="16">2.7.1.134</ecNumber>
    </recommendedName>
</protein>
<keyword evidence="4 16" id="KW-0479">Metal-binding</keyword>
<feature type="binding site" evidence="17">
    <location>
        <position position="107"/>
    </location>
    <ligand>
        <name>ATP</name>
        <dbReference type="ChEBI" id="CHEBI:30616"/>
    </ligand>
</feature>
<evidence type="ECO:0000256" key="5">
    <source>
        <dbReference type="ARBA" id="ARBA00022741"/>
    </source>
</evidence>
<dbReference type="GO" id="GO:0000287">
    <property type="term" value="F:magnesium ion binding"/>
    <property type="evidence" value="ECO:0007669"/>
    <property type="project" value="InterPro"/>
</dbReference>
<dbReference type="EC" id="2.7.1.134" evidence="16"/>
<dbReference type="SUPFAM" id="SSF56059">
    <property type="entry name" value="Glutathione synthetase ATP-binding domain-like"/>
    <property type="match status" value="1"/>
</dbReference>
<comment type="catalytic activity">
    <reaction evidence="15">
        <text>1D-myo-inositol 1,3,4-trisphosphate + 1D-myo-inositol 1,3,4,5,6-pentakisphosphate = 1D-myo-inositol 3,4,5,6-tetrakisphosphate + 1D-myo-inositol 1,3,4,6-tetrakisphosphate</text>
        <dbReference type="Rhea" id="RHEA:70263"/>
        <dbReference type="ChEBI" id="CHEBI:57539"/>
        <dbReference type="ChEBI" id="CHEBI:57660"/>
        <dbReference type="ChEBI" id="CHEBI:57733"/>
        <dbReference type="ChEBI" id="CHEBI:58414"/>
    </reaction>
    <physiologicalReaction direction="left-to-right" evidence="15">
        <dbReference type="Rhea" id="RHEA:70264"/>
    </physiologicalReaction>
    <physiologicalReaction direction="right-to-left" evidence="15">
        <dbReference type="Rhea" id="RHEA:70265"/>
    </physiologicalReaction>
</comment>
<keyword evidence="7 16" id="KW-0067">ATP-binding</keyword>
<evidence type="ECO:0000259" key="19">
    <source>
        <dbReference type="PROSITE" id="PS50975"/>
    </source>
</evidence>
<feature type="binding site" evidence="18">
    <location>
        <position position="282"/>
    </location>
    <ligand>
        <name>Mg(2+)</name>
        <dbReference type="ChEBI" id="CHEBI:18420"/>
        <label>1</label>
    </ligand>
</feature>
<keyword evidence="8 16" id="KW-0460">Magnesium</keyword>
<comment type="subunit">
    <text evidence="16">Monomer.</text>
</comment>
<dbReference type="GO" id="GO:0016853">
    <property type="term" value="F:isomerase activity"/>
    <property type="evidence" value="ECO:0007669"/>
    <property type="project" value="UniProtKB-KW"/>
</dbReference>
<feature type="binding site" evidence="17">
    <location>
        <position position="60"/>
    </location>
    <ligand>
        <name>1D-myo-inositol 1,3,4-trisphosphate</name>
        <dbReference type="ChEBI" id="CHEBI:58414"/>
    </ligand>
</feature>
<feature type="domain" description="ATP-grasp" evidence="19">
    <location>
        <begin position="118"/>
        <end position="335"/>
    </location>
</feature>
<keyword evidence="9" id="KW-0413">Isomerase</keyword>
<evidence type="ECO:0000256" key="9">
    <source>
        <dbReference type="ARBA" id="ARBA00023235"/>
    </source>
</evidence>
<dbReference type="Gene3D" id="3.40.50.11370">
    <property type="match status" value="1"/>
</dbReference>
<dbReference type="Gene3D" id="3.30.470.20">
    <property type="entry name" value="ATP-grasp fold, B domain"/>
    <property type="match status" value="1"/>
</dbReference>
<keyword evidence="20" id="KW-1185">Reference proteome</keyword>
<name>A0A1S3J8N1_LINAN</name>
<evidence type="ECO:0000256" key="8">
    <source>
        <dbReference type="ARBA" id="ARBA00022842"/>
    </source>
</evidence>
<dbReference type="Proteomes" id="UP000085678">
    <property type="component" value="Unplaced"/>
</dbReference>